<dbReference type="Proteomes" id="UP001159363">
    <property type="component" value="Chromosome 3"/>
</dbReference>
<evidence type="ECO:0000313" key="2">
    <source>
        <dbReference type="Proteomes" id="UP001159363"/>
    </source>
</evidence>
<evidence type="ECO:0000313" key="1">
    <source>
        <dbReference type="EMBL" id="KAJ8889477.1"/>
    </source>
</evidence>
<proteinExistence type="predicted"/>
<organism evidence="1 2">
    <name type="scientific">Dryococelus australis</name>
    <dbReference type="NCBI Taxonomy" id="614101"/>
    <lineage>
        <taxon>Eukaryota</taxon>
        <taxon>Metazoa</taxon>
        <taxon>Ecdysozoa</taxon>
        <taxon>Arthropoda</taxon>
        <taxon>Hexapoda</taxon>
        <taxon>Insecta</taxon>
        <taxon>Pterygota</taxon>
        <taxon>Neoptera</taxon>
        <taxon>Polyneoptera</taxon>
        <taxon>Phasmatodea</taxon>
        <taxon>Verophasmatodea</taxon>
        <taxon>Anareolatae</taxon>
        <taxon>Phasmatidae</taxon>
        <taxon>Eurycanthinae</taxon>
        <taxon>Dryococelus</taxon>
    </lineage>
</organism>
<protein>
    <submittedName>
        <fullName evidence="1">Uncharacterized protein</fullName>
    </submittedName>
</protein>
<accession>A0ABQ9HYZ7</accession>
<gene>
    <name evidence="1" type="ORF">PR048_008976</name>
</gene>
<dbReference type="EMBL" id="JARBHB010000003">
    <property type="protein sequence ID" value="KAJ8889477.1"/>
    <property type="molecule type" value="Genomic_DNA"/>
</dbReference>
<sequence length="562" mass="60617">MAPIDPSTSSIVRHDSHLRKFGSDPAGDRNRFALVGGEQSNHSSASTPFTSPSHLRGRQEGRRLLVVIRVRCSSWFGVGVMMCQCQCCVVMRGLATGLVSDWLPQPRDAPQRKGCRVTRKLIGGRLSNNVLLAADAILLACAAGDGGLRLLHLCILNGSSCVLEVPGSIPSPALLIPVFQGFPETLEVNAGMVPLHKPWYRLFTIARLPPRRTGFDPRPAHSGCSHVGIVPDDAAVRQCFLGDLPIPLPLQSGAAPNPHHFIPIGSQDLDLKRRPNLSTKSPVRPTSVCEDTSCPAVNIQTKLLSNVLFPNHIPTSRPCAGRITDCLRKLKTAEAVRLVSEITSHAVTWPAVGAAVTALASHQASWVRIPAGSLPEFSHVGIVPNDAAGWVFSGISHFPPPLHSGAAPYSSRFILIGSQDPDVHISSIHPTNVKIGVGQCWVHAQKTNKRSTSALAYCWDTEIGCEQPARSSTSSLVYELVWSGTCDVAEVGQEESITRELACRLQGKPDSIPARVTPGRVVTDDAAGRRVFSATSRFPRPFIPAQLHTHLSHPHRLSRPHC</sequence>
<comment type="caution">
    <text evidence="1">The sequence shown here is derived from an EMBL/GenBank/DDBJ whole genome shotgun (WGS) entry which is preliminary data.</text>
</comment>
<reference evidence="1 2" key="1">
    <citation type="submission" date="2023-02" db="EMBL/GenBank/DDBJ databases">
        <title>LHISI_Scaffold_Assembly.</title>
        <authorList>
            <person name="Stuart O.P."/>
            <person name="Cleave R."/>
            <person name="Magrath M.J.L."/>
            <person name="Mikheyev A.S."/>
        </authorList>
    </citation>
    <scope>NUCLEOTIDE SEQUENCE [LARGE SCALE GENOMIC DNA]</scope>
    <source>
        <strain evidence="1">Daus_M_001</strain>
        <tissue evidence="1">Leg muscle</tissue>
    </source>
</reference>
<name>A0ABQ9HYZ7_9NEOP</name>
<keyword evidence="2" id="KW-1185">Reference proteome</keyword>